<keyword evidence="2" id="KW-1185">Reference proteome</keyword>
<name>A0ABU3EBE1_9RHOB</name>
<organism evidence="1 2">
    <name type="scientific">Paracoccus broussonetiae</name>
    <dbReference type="NCBI Taxonomy" id="3075834"/>
    <lineage>
        <taxon>Bacteria</taxon>
        <taxon>Pseudomonadati</taxon>
        <taxon>Pseudomonadota</taxon>
        <taxon>Alphaproteobacteria</taxon>
        <taxon>Rhodobacterales</taxon>
        <taxon>Paracoccaceae</taxon>
        <taxon>Paracoccus</taxon>
    </lineage>
</organism>
<proteinExistence type="predicted"/>
<dbReference type="EMBL" id="JAVRQI010000003">
    <property type="protein sequence ID" value="MDT1061177.1"/>
    <property type="molecule type" value="Genomic_DNA"/>
</dbReference>
<accession>A0ABU3EBE1</accession>
<dbReference type="RefSeq" id="WP_311758281.1">
    <property type="nucleotide sequence ID" value="NZ_JAVRQI010000003.1"/>
</dbReference>
<dbReference type="Proteomes" id="UP001251085">
    <property type="component" value="Unassembled WGS sequence"/>
</dbReference>
<evidence type="ECO:0000313" key="1">
    <source>
        <dbReference type="EMBL" id="MDT1061177.1"/>
    </source>
</evidence>
<sequence length="250" mass="28004">MNGFERFEIDHLSASSINLWINAPDVWVAKYLLKKSTPMGPAPARGQAVETAVVSVLLGETVDASVKNAERQFDRRWLIGTEESTKERALIRPMTEIAIGELQQFGKPEFEAGIDQEKISINANFGDWSIPIWGFLDLVYPQHGLVVDLKTTSRIPSSMSVDHQLQRAIYHRAKGNHAVRFLYVSSKKATWLEDGDPVDVLARAKTHIARLEAFLRTCPDAETARQIIPVNGASFYWRGAEPLLSEIYGL</sequence>
<evidence type="ECO:0000313" key="2">
    <source>
        <dbReference type="Proteomes" id="UP001251085"/>
    </source>
</evidence>
<dbReference type="InterPro" id="IPR011604">
    <property type="entry name" value="PDDEXK-like_dom_sf"/>
</dbReference>
<gene>
    <name evidence="1" type="ORF">RM190_04850</name>
</gene>
<comment type="caution">
    <text evidence="1">The sequence shown here is derived from an EMBL/GenBank/DDBJ whole genome shotgun (WGS) entry which is preliminary data.</text>
</comment>
<dbReference type="Gene3D" id="3.90.320.10">
    <property type="match status" value="1"/>
</dbReference>
<reference evidence="2" key="1">
    <citation type="submission" date="2023-07" db="EMBL/GenBank/DDBJ databases">
        <title>Characterization of two Paracoccaceae strains isolated from Phycosphere and proposal of Xinfangfangia lacusdiani sp. nov.</title>
        <authorList>
            <person name="Deng Y."/>
            <person name="Zhang Y.Q."/>
        </authorList>
    </citation>
    <scope>NUCLEOTIDE SEQUENCE [LARGE SCALE GENOMIC DNA]</scope>
    <source>
        <strain evidence="2">CPCC 101403</strain>
    </source>
</reference>
<protein>
    <submittedName>
        <fullName evidence="1">PD-(D/E)XK nuclease family protein</fullName>
    </submittedName>
</protein>